<protein>
    <submittedName>
        <fullName evidence="3">Uncharacterized protein</fullName>
    </submittedName>
</protein>
<dbReference type="RefSeq" id="WP_203808206.1">
    <property type="nucleotide sequence ID" value="NZ_BOMY01000030.1"/>
</dbReference>
<dbReference type="Proteomes" id="UP000623608">
    <property type="component" value="Unassembled WGS sequence"/>
</dbReference>
<proteinExistence type="predicted"/>
<gene>
    <name evidence="3" type="ORF">Ate02nite_42580</name>
</gene>
<comment type="caution">
    <text evidence="3">The sequence shown here is derived from an EMBL/GenBank/DDBJ whole genome shotgun (WGS) entry which is preliminary data.</text>
</comment>
<sequence>MRARLPWILAGVAIVVVLAVIGVLLRPDARENVDVSAIDLPIGATTLPASRGLGAAPTPSTEASRTSAAPITRTTTTTTPRPTRTTAAPAVRTRIVEPANNSKVPWPFDAKFTVSPADATAVISLAICVADRCYLDGKLDIIDGQAAPYTVYLGSTKPEGTGVPWQLRLDRLAKADFDALVKTRDAAIAAGTWGVTASTPIGALNDTPVSTLTVTKQP</sequence>
<organism evidence="3 4">
    <name type="scientific">Paractinoplanes tereljensis</name>
    <dbReference type="NCBI Taxonomy" id="571912"/>
    <lineage>
        <taxon>Bacteria</taxon>
        <taxon>Bacillati</taxon>
        <taxon>Actinomycetota</taxon>
        <taxon>Actinomycetes</taxon>
        <taxon>Micromonosporales</taxon>
        <taxon>Micromonosporaceae</taxon>
        <taxon>Paractinoplanes</taxon>
    </lineage>
</organism>
<keyword evidence="4" id="KW-1185">Reference proteome</keyword>
<keyword evidence="2" id="KW-1133">Transmembrane helix</keyword>
<name>A0A919TSM2_9ACTN</name>
<evidence type="ECO:0000313" key="3">
    <source>
        <dbReference type="EMBL" id="GIF21528.1"/>
    </source>
</evidence>
<feature type="transmembrane region" description="Helical" evidence="2">
    <location>
        <begin position="7"/>
        <end position="25"/>
    </location>
</feature>
<dbReference type="AlphaFoldDB" id="A0A919TSM2"/>
<keyword evidence="2" id="KW-0812">Transmembrane</keyword>
<evidence type="ECO:0000256" key="1">
    <source>
        <dbReference type="SAM" id="MobiDB-lite"/>
    </source>
</evidence>
<feature type="region of interest" description="Disordered" evidence="1">
    <location>
        <begin position="51"/>
        <end position="87"/>
    </location>
</feature>
<dbReference type="EMBL" id="BOMY01000030">
    <property type="protein sequence ID" value="GIF21528.1"/>
    <property type="molecule type" value="Genomic_DNA"/>
</dbReference>
<evidence type="ECO:0000256" key="2">
    <source>
        <dbReference type="SAM" id="Phobius"/>
    </source>
</evidence>
<feature type="compositionally biased region" description="Low complexity" evidence="1">
    <location>
        <begin position="63"/>
        <end position="87"/>
    </location>
</feature>
<accession>A0A919TSM2</accession>
<evidence type="ECO:0000313" key="4">
    <source>
        <dbReference type="Proteomes" id="UP000623608"/>
    </source>
</evidence>
<reference evidence="3" key="1">
    <citation type="submission" date="2021-01" db="EMBL/GenBank/DDBJ databases">
        <title>Whole genome shotgun sequence of Actinoplanes tereljensis NBRC 105297.</title>
        <authorList>
            <person name="Komaki H."/>
            <person name="Tamura T."/>
        </authorList>
    </citation>
    <scope>NUCLEOTIDE SEQUENCE</scope>
    <source>
        <strain evidence="3">NBRC 105297</strain>
    </source>
</reference>
<keyword evidence="2" id="KW-0472">Membrane</keyword>